<dbReference type="GO" id="GO:0005634">
    <property type="term" value="C:nucleus"/>
    <property type="evidence" value="ECO:0007669"/>
    <property type="project" value="TreeGrafter"/>
</dbReference>
<dbReference type="InterPro" id="IPR038899">
    <property type="entry name" value="METTL22"/>
</dbReference>
<evidence type="ECO:0000313" key="1">
    <source>
        <dbReference type="EMBL" id="KAH9310910.1"/>
    </source>
</evidence>
<name>A0AA38L7U3_TAXCH</name>
<dbReference type="AlphaFoldDB" id="A0AA38L7U3"/>
<dbReference type="EMBL" id="JAHRHJ020000006">
    <property type="protein sequence ID" value="KAH9310910.1"/>
    <property type="molecule type" value="Genomic_DNA"/>
</dbReference>
<evidence type="ECO:0008006" key="3">
    <source>
        <dbReference type="Google" id="ProtNLM"/>
    </source>
</evidence>
<accession>A0AA38L7U3</accession>
<sequence>MEAEEETEDQVMSEIHLGCPPDAKSHFTRFTISPSSLSSPNRLTGGFEPYPICNLFHNVEASTCQQYIIDKEGDLVLARRNHNRHNVRGANDSILVHHHITTAIPRVGLQIWRASLVLSDFVLHSINTSTYFNNVVALELGAGTGMVGILLARAAHTVFITDKGKDILENCFGNVELNLHSYKHNEKSIRVRHLDWQDLWPPKEIQTEELLTSYKYKYSWTSSDIEEAEAASILVAADVVYSDEVTDAFFKILRELMPLGSKKVLLLSLEKRYNFTMEDLDVVAHGYQHFRTFFAEEVPECTTTACARYQPPQRESGMTGPHFIGKRLDTASIPQYIKEYDRGGDTELWEIRAQGRESITGRI</sequence>
<keyword evidence="2" id="KW-1185">Reference proteome</keyword>
<reference evidence="1 2" key="1">
    <citation type="journal article" date="2021" name="Nat. Plants">
        <title>The Taxus genome provides insights into paclitaxel biosynthesis.</title>
        <authorList>
            <person name="Xiong X."/>
            <person name="Gou J."/>
            <person name="Liao Q."/>
            <person name="Li Y."/>
            <person name="Zhou Q."/>
            <person name="Bi G."/>
            <person name="Li C."/>
            <person name="Du R."/>
            <person name="Wang X."/>
            <person name="Sun T."/>
            <person name="Guo L."/>
            <person name="Liang H."/>
            <person name="Lu P."/>
            <person name="Wu Y."/>
            <person name="Zhang Z."/>
            <person name="Ro D.K."/>
            <person name="Shang Y."/>
            <person name="Huang S."/>
            <person name="Yan J."/>
        </authorList>
    </citation>
    <scope>NUCLEOTIDE SEQUENCE [LARGE SCALE GENOMIC DNA]</scope>
    <source>
        <strain evidence="1">Ta-2019</strain>
    </source>
</reference>
<dbReference type="Proteomes" id="UP000824469">
    <property type="component" value="Unassembled WGS sequence"/>
</dbReference>
<dbReference type="PANTHER" id="PTHR23108:SF0">
    <property type="entry name" value="METHYLTRANSFERASE-LIKE PROTEIN 22"/>
    <property type="match status" value="1"/>
</dbReference>
<dbReference type="SUPFAM" id="SSF53335">
    <property type="entry name" value="S-adenosyl-L-methionine-dependent methyltransferases"/>
    <property type="match status" value="1"/>
</dbReference>
<dbReference type="InterPro" id="IPR019410">
    <property type="entry name" value="Methyltransf_16"/>
</dbReference>
<dbReference type="InterPro" id="IPR029063">
    <property type="entry name" value="SAM-dependent_MTases_sf"/>
</dbReference>
<dbReference type="Gene3D" id="3.40.50.150">
    <property type="entry name" value="Vaccinia Virus protein VP39"/>
    <property type="match status" value="1"/>
</dbReference>
<organism evidence="1 2">
    <name type="scientific">Taxus chinensis</name>
    <name type="common">Chinese yew</name>
    <name type="synonym">Taxus wallichiana var. chinensis</name>
    <dbReference type="NCBI Taxonomy" id="29808"/>
    <lineage>
        <taxon>Eukaryota</taxon>
        <taxon>Viridiplantae</taxon>
        <taxon>Streptophyta</taxon>
        <taxon>Embryophyta</taxon>
        <taxon>Tracheophyta</taxon>
        <taxon>Spermatophyta</taxon>
        <taxon>Pinopsida</taxon>
        <taxon>Pinidae</taxon>
        <taxon>Conifers II</taxon>
        <taxon>Cupressales</taxon>
        <taxon>Taxaceae</taxon>
        <taxon>Taxus</taxon>
    </lineage>
</organism>
<dbReference type="Pfam" id="PF10294">
    <property type="entry name" value="Methyltransf_16"/>
    <property type="match status" value="1"/>
</dbReference>
<comment type="caution">
    <text evidence="1">The sequence shown here is derived from an EMBL/GenBank/DDBJ whole genome shotgun (WGS) entry which is preliminary data.</text>
</comment>
<dbReference type="OMA" id="EYERCPQ"/>
<dbReference type="PANTHER" id="PTHR23108">
    <property type="entry name" value="METHYLTRANSFERASE-RELATED"/>
    <property type="match status" value="1"/>
</dbReference>
<gene>
    <name evidence="1" type="ORF">KI387_025945</name>
</gene>
<protein>
    <recommendedName>
        <fullName evidence="3">Methyltransferase-like protein 22</fullName>
    </recommendedName>
</protein>
<proteinExistence type="predicted"/>
<evidence type="ECO:0000313" key="2">
    <source>
        <dbReference type="Proteomes" id="UP000824469"/>
    </source>
</evidence>
<dbReference type="GO" id="GO:0008276">
    <property type="term" value="F:protein methyltransferase activity"/>
    <property type="evidence" value="ECO:0007669"/>
    <property type="project" value="InterPro"/>
</dbReference>